<evidence type="ECO:0000313" key="12">
    <source>
        <dbReference type="EMBL" id="PWN89831.1"/>
    </source>
</evidence>
<comment type="subcellular location">
    <subcellularLocation>
        <location evidence="1 11">Mitochondrion inner membrane</location>
    </subcellularLocation>
</comment>
<dbReference type="GO" id="GO:0015078">
    <property type="term" value="F:proton transmembrane transporter activity"/>
    <property type="evidence" value="ECO:0007669"/>
    <property type="project" value="InterPro"/>
</dbReference>
<comment type="function">
    <text evidence="11">Subunit e, of the mitochondrial membrane ATP synthase complex (F(1)F(0) ATP synthase or Complex V) that produces ATP from ADP in the presence of a proton gradient across the membrane which is generated by electron transport complexes of the respiratory chain. ATP synthase complex consist of a soluble F(1) head domain - the catalytic core - and a membrane F(1) domain - the membrane proton channel. These two domains are linked by a central stalk rotating inside the F(1) region and a stationary peripheral stalk. During catalysis, ATP synthesis in the catalytic domain of F(1) is coupled via a rotary mechanism of the central stalk subunits to proton translocation. In vivo, can only synthesize ATP although its ATP hydrolase activity can be activated artificially in vitro. Part of the complex F(0) domain.</text>
</comment>
<evidence type="ECO:0000256" key="6">
    <source>
        <dbReference type="ARBA" id="ARBA00022792"/>
    </source>
</evidence>
<dbReference type="GeneID" id="37045920"/>
<dbReference type="GO" id="GO:0045259">
    <property type="term" value="C:proton-transporting ATP synthase complex"/>
    <property type="evidence" value="ECO:0007669"/>
    <property type="project" value="UniProtKB-UniRule"/>
</dbReference>
<dbReference type="RefSeq" id="XP_025377029.1">
    <property type="nucleotide sequence ID" value="XM_025524004.1"/>
</dbReference>
<gene>
    <name evidence="12" type="ORF">FA10DRAFT_285550</name>
</gene>
<dbReference type="GO" id="GO:0005743">
    <property type="term" value="C:mitochondrial inner membrane"/>
    <property type="evidence" value="ECO:0007669"/>
    <property type="project" value="UniProtKB-SubCell"/>
</dbReference>
<keyword evidence="4 11" id="KW-0138">CF(0)</keyword>
<evidence type="ECO:0000256" key="7">
    <source>
        <dbReference type="ARBA" id="ARBA00023065"/>
    </source>
</evidence>
<evidence type="ECO:0000256" key="2">
    <source>
        <dbReference type="ARBA" id="ARBA00007333"/>
    </source>
</evidence>
<evidence type="ECO:0000256" key="8">
    <source>
        <dbReference type="ARBA" id="ARBA00023128"/>
    </source>
</evidence>
<dbReference type="OrthoDB" id="2125027at2759"/>
<name>A0A316YKT2_9BASI</name>
<evidence type="ECO:0000256" key="4">
    <source>
        <dbReference type="ARBA" id="ARBA00022547"/>
    </source>
</evidence>
<evidence type="ECO:0000256" key="1">
    <source>
        <dbReference type="ARBA" id="ARBA00004273"/>
    </source>
</evidence>
<evidence type="ECO:0000313" key="13">
    <source>
        <dbReference type="Proteomes" id="UP000245768"/>
    </source>
</evidence>
<evidence type="ECO:0000256" key="10">
    <source>
        <dbReference type="ARBA" id="ARBA00023310"/>
    </source>
</evidence>
<keyword evidence="13" id="KW-1185">Reference proteome</keyword>
<evidence type="ECO:0000256" key="11">
    <source>
        <dbReference type="RuleBase" id="RU367005"/>
    </source>
</evidence>
<protein>
    <recommendedName>
        <fullName evidence="11">ATP synthase F(0) complex subunit e, mitochondrial</fullName>
    </recommendedName>
</protein>
<dbReference type="Pfam" id="PF05680">
    <property type="entry name" value="ATP-synt_E"/>
    <property type="match status" value="1"/>
</dbReference>
<keyword evidence="10 11" id="KW-0066">ATP synthesis</keyword>
<comment type="similarity">
    <text evidence="2 11">Belongs to the ATPase e subunit family.</text>
</comment>
<keyword evidence="8 11" id="KW-0496">Mitochondrion</keyword>
<evidence type="ECO:0000256" key="9">
    <source>
        <dbReference type="ARBA" id="ARBA00023136"/>
    </source>
</evidence>
<keyword evidence="6 11" id="KW-0999">Mitochondrion inner membrane</keyword>
<dbReference type="Proteomes" id="UP000245768">
    <property type="component" value="Unassembled WGS sequence"/>
</dbReference>
<sequence length="92" mass="10640">MPSQVVNVARYSALVGGIGYGILHRRTLQKRHDVRVAEEERKHQLHLLEEQRKRADQELLNRIRSGGKDSGVISDPENPQFDLEKWLLSLEK</sequence>
<proteinExistence type="inferred from homology"/>
<dbReference type="AlphaFoldDB" id="A0A316YKT2"/>
<dbReference type="EMBL" id="KZ819636">
    <property type="protein sequence ID" value="PWN89831.1"/>
    <property type="molecule type" value="Genomic_DNA"/>
</dbReference>
<evidence type="ECO:0000256" key="3">
    <source>
        <dbReference type="ARBA" id="ARBA00022448"/>
    </source>
</evidence>
<dbReference type="STRING" id="215250.A0A316YKT2"/>
<dbReference type="InParanoid" id="A0A316YKT2"/>
<keyword evidence="5 11" id="KW-0375">Hydrogen ion transport</keyword>
<comment type="subunit">
    <text evidence="11">F-type ATPases have 2 components, CF(1) - the catalytic core - and CF(0) - the membrane proton channel. CF(1) and CF(0) have multiple subunits.</text>
</comment>
<dbReference type="GO" id="GO:0015986">
    <property type="term" value="P:proton motive force-driven ATP synthesis"/>
    <property type="evidence" value="ECO:0007669"/>
    <property type="project" value="InterPro"/>
</dbReference>
<reference evidence="12 13" key="1">
    <citation type="journal article" date="2018" name="Mol. Biol. Evol.">
        <title>Broad Genomic Sampling Reveals a Smut Pathogenic Ancestry of the Fungal Clade Ustilaginomycotina.</title>
        <authorList>
            <person name="Kijpornyongpan T."/>
            <person name="Mondo S.J."/>
            <person name="Barry K."/>
            <person name="Sandor L."/>
            <person name="Lee J."/>
            <person name="Lipzen A."/>
            <person name="Pangilinan J."/>
            <person name="LaButti K."/>
            <person name="Hainaut M."/>
            <person name="Henrissat B."/>
            <person name="Grigoriev I.V."/>
            <person name="Spatafora J.W."/>
            <person name="Aime M.C."/>
        </authorList>
    </citation>
    <scope>NUCLEOTIDE SEQUENCE [LARGE SCALE GENOMIC DNA]</scope>
    <source>
        <strain evidence="12 13">MCA 4198</strain>
    </source>
</reference>
<keyword evidence="9" id="KW-0472">Membrane</keyword>
<organism evidence="12 13">
    <name type="scientific">Acaromyces ingoldii</name>
    <dbReference type="NCBI Taxonomy" id="215250"/>
    <lineage>
        <taxon>Eukaryota</taxon>
        <taxon>Fungi</taxon>
        <taxon>Dikarya</taxon>
        <taxon>Basidiomycota</taxon>
        <taxon>Ustilaginomycotina</taxon>
        <taxon>Exobasidiomycetes</taxon>
        <taxon>Exobasidiales</taxon>
        <taxon>Cryptobasidiaceae</taxon>
        <taxon>Acaromyces</taxon>
    </lineage>
</organism>
<dbReference type="InterPro" id="IPR008386">
    <property type="entry name" value="ATP_synth_F0_esu_mt"/>
</dbReference>
<evidence type="ECO:0000256" key="5">
    <source>
        <dbReference type="ARBA" id="ARBA00022781"/>
    </source>
</evidence>
<keyword evidence="7 11" id="KW-0406">Ion transport</keyword>
<accession>A0A316YKT2</accession>
<keyword evidence="3 11" id="KW-0813">Transport</keyword>